<comment type="caution">
    <text evidence="1">The sequence shown here is derived from an EMBL/GenBank/DDBJ whole genome shotgun (WGS) entry which is preliminary data.</text>
</comment>
<sequence>LVFAAKKGRSAENRQLISASLVRPRVLEAQAADRLAVFHSEVARRLSEHSQKALAEMLAELPS</sequence>
<gene>
    <name evidence="1" type="ORF">ACFPOU_17010</name>
</gene>
<protein>
    <submittedName>
        <fullName evidence="1">Uncharacterized protein</fullName>
    </submittedName>
</protein>
<evidence type="ECO:0000313" key="1">
    <source>
        <dbReference type="EMBL" id="MFC5512805.1"/>
    </source>
</evidence>
<reference evidence="2" key="1">
    <citation type="journal article" date="2019" name="Int. J. Syst. Evol. Microbiol.">
        <title>The Global Catalogue of Microorganisms (GCM) 10K type strain sequencing project: providing services to taxonomists for standard genome sequencing and annotation.</title>
        <authorList>
            <consortium name="The Broad Institute Genomics Platform"/>
            <consortium name="The Broad Institute Genome Sequencing Center for Infectious Disease"/>
            <person name="Wu L."/>
            <person name="Ma J."/>
        </authorList>
    </citation>
    <scope>NUCLEOTIDE SEQUENCE [LARGE SCALE GENOMIC DNA]</scope>
    <source>
        <strain evidence="2">CCUG 38813</strain>
    </source>
</reference>
<proteinExistence type="predicted"/>
<evidence type="ECO:0000313" key="2">
    <source>
        <dbReference type="Proteomes" id="UP001596031"/>
    </source>
</evidence>
<name>A0ABW0PK37_9BURK</name>
<dbReference type="EMBL" id="JBHSMS010000054">
    <property type="protein sequence ID" value="MFC5512805.1"/>
    <property type="molecule type" value="Genomic_DNA"/>
</dbReference>
<accession>A0ABW0PK37</accession>
<dbReference type="RefSeq" id="WP_379723777.1">
    <property type="nucleotide sequence ID" value="NZ_JBHSMS010000054.1"/>
</dbReference>
<keyword evidence="2" id="KW-1185">Reference proteome</keyword>
<dbReference type="Proteomes" id="UP001596031">
    <property type="component" value="Unassembled WGS sequence"/>
</dbReference>
<feature type="non-terminal residue" evidence="1">
    <location>
        <position position="1"/>
    </location>
</feature>
<organism evidence="1 2">
    <name type="scientific">Massilia jejuensis</name>
    <dbReference type="NCBI Taxonomy" id="648894"/>
    <lineage>
        <taxon>Bacteria</taxon>
        <taxon>Pseudomonadati</taxon>
        <taxon>Pseudomonadota</taxon>
        <taxon>Betaproteobacteria</taxon>
        <taxon>Burkholderiales</taxon>
        <taxon>Oxalobacteraceae</taxon>
        <taxon>Telluria group</taxon>
        <taxon>Massilia</taxon>
    </lineage>
</organism>